<keyword evidence="7" id="KW-0653">Protein transport</keyword>
<evidence type="ECO:0000259" key="11">
    <source>
        <dbReference type="PROSITE" id="PS52015"/>
    </source>
</evidence>
<gene>
    <name evidence="12" type="ORF">CRV04_03945</name>
</gene>
<dbReference type="PANTHER" id="PTHR33446:SF2">
    <property type="entry name" value="PROTEIN TONB"/>
    <property type="match status" value="1"/>
</dbReference>
<keyword evidence="5" id="KW-0997">Cell inner membrane</keyword>
<reference evidence="12 13" key="1">
    <citation type="submission" date="2017-10" db="EMBL/GenBank/DDBJ databases">
        <title>Genomics of the genus Arcobacter.</title>
        <authorList>
            <person name="Perez-Cataluna A."/>
            <person name="Figueras M.J."/>
        </authorList>
    </citation>
    <scope>NUCLEOTIDE SEQUENCE [LARGE SCALE GENOMIC DNA]</scope>
    <source>
        <strain evidence="12 13">CECT 8987</strain>
    </source>
</reference>
<feature type="compositionally biased region" description="Basic and acidic residues" evidence="10">
    <location>
        <begin position="102"/>
        <end position="131"/>
    </location>
</feature>
<dbReference type="Proteomes" id="UP000290657">
    <property type="component" value="Unassembled WGS sequence"/>
</dbReference>
<keyword evidence="9" id="KW-0472">Membrane</keyword>
<comment type="similarity">
    <text evidence="2">Belongs to the TonB family.</text>
</comment>
<keyword evidence="6" id="KW-0812">Transmembrane</keyword>
<dbReference type="EMBL" id="PDKN01000002">
    <property type="protein sequence ID" value="RXJ60163.1"/>
    <property type="molecule type" value="Genomic_DNA"/>
</dbReference>
<feature type="compositionally biased region" description="Basic and acidic residues" evidence="10">
    <location>
        <begin position="75"/>
        <end position="92"/>
    </location>
</feature>
<evidence type="ECO:0000313" key="12">
    <source>
        <dbReference type="EMBL" id="RXJ60163.1"/>
    </source>
</evidence>
<evidence type="ECO:0000256" key="6">
    <source>
        <dbReference type="ARBA" id="ARBA00022692"/>
    </source>
</evidence>
<comment type="caution">
    <text evidence="12">The sequence shown here is derived from an EMBL/GenBank/DDBJ whole genome shotgun (WGS) entry which is preliminary data.</text>
</comment>
<dbReference type="PANTHER" id="PTHR33446">
    <property type="entry name" value="PROTEIN TONB-RELATED"/>
    <property type="match status" value="1"/>
</dbReference>
<evidence type="ECO:0000256" key="4">
    <source>
        <dbReference type="ARBA" id="ARBA00022475"/>
    </source>
</evidence>
<dbReference type="GO" id="GO:0098797">
    <property type="term" value="C:plasma membrane protein complex"/>
    <property type="evidence" value="ECO:0007669"/>
    <property type="project" value="TreeGrafter"/>
</dbReference>
<dbReference type="GO" id="GO:0031992">
    <property type="term" value="F:energy transducer activity"/>
    <property type="evidence" value="ECO:0007669"/>
    <property type="project" value="InterPro"/>
</dbReference>
<keyword evidence="13" id="KW-1185">Reference proteome</keyword>
<dbReference type="InterPro" id="IPR051045">
    <property type="entry name" value="TonB-dependent_transducer"/>
</dbReference>
<accession>A0A4Q0XSX0</accession>
<comment type="subcellular location">
    <subcellularLocation>
        <location evidence="1">Cell inner membrane</location>
        <topology evidence="1">Single-pass membrane protein</topology>
        <orientation evidence="1">Periplasmic side</orientation>
    </subcellularLocation>
</comment>
<keyword evidence="8" id="KW-1133">Transmembrane helix</keyword>
<dbReference type="InterPro" id="IPR037682">
    <property type="entry name" value="TonB_C"/>
</dbReference>
<dbReference type="PROSITE" id="PS52015">
    <property type="entry name" value="TONB_CTD"/>
    <property type="match status" value="1"/>
</dbReference>
<organism evidence="12 13">
    <name type="scientific">Candidatus Marinarcus aquaticus</name>
    <dbReference type="NCBI Taxonomy" id="2044504"/>
    <lineage>
        <taxon>Bacteria</taxon>
        <taxon>Pseudomonadati</taxon>
        <taxon>Campylobacterota</taxon>
        <taxon>Epsilonproteobacteria</taxon>
        <taxon>Campylobacterales</taxon>
        <taxon>Arcobacteraceae</taxon>
        <taxon>Candidatus Marinarcus</taxon>
    </lineage>
</organism>
<evidence type="ECO:0000256" key="9">
    <source>
        <dbReference type="ARBA" id="ARBA00023136"/>
    </source>
</evidence>
<dbReference type="PRINTS" id="PR01374">
    <property type="entry name" value="TONBPROTEIN"/>
</dbReference>
<evidence type="ECO:0000256" key="7">
    <source>
        <dbReference type="ARBA" id="ARBA00022927"/>
    </source>
</evidence>
<proteinExistence type="inferred from homology"/>
<protein>
    <recommendedName>
        <fullName evidence="11">TonB C-terminal domain-containing protein</fullName>
    </recommendedName>
</protein>
<evidence type="ECO:0000256" key="2">
    <source>
        <dbReference type="ARBA" id="ARBA00006555"/>
    </source>
</evidence>
<keyword evidence="4" id="KW-1003">Cell membrane</keyword>
<name>A0A4Q0XSX0_9BACT</name>
<evidence type="ECO:0000256" key="8">
    <source>
        <dbReference type="ARBA" id="ARBA00022989"/>
    </source>
</evidence>
<dbReference type="NCBIfam" id="TIGR01352">
    <property type="entry name" value="tonB_Cterm"/>
    <property type="match status" value="1"/>
</dbReference>
<evidence type="ECO:0000256" key="1">
    <source>
        <dbReference type="ARBA" id="ARBA00004383"/>
    </source>
</evidence>
<dbReference type="InterPro" id="IPR006260">
    <property type="entry name" value="TonB/TolA_C"/>
</dbReference>
<evidence type="ECO:0000313" key="13">
    <source>
        <dbReference type="Proteomes" id="UP000290657"/>
    </source>
</evidence>
<dbReference type="GO" id="GO:0015031">
    <property type="term" value="P:protein transport"/>
    <property type="evidence" value="ECO:0007669"/>
    <property type="project" value="UniProtKB-KW"/>
</dbReference>
<sequence length="229" mass="26569">MLLRIFPLLLRSSMSNKRRYTHSFLLTVLLYAVVVSALVWGFTLTPVVKSISKEKTLSLKHVSLIEQEKKVIKQKSEPKEVQKPKEKIEPKPAIKPKKKRPKPIEKKQKQPQEKVKQKSKKEERKEQEAIKKSQKSYQEQFVDEHLRQIVMLIQKNIKYPKRARALKIQGKVIIEFVLLTSGEVRSIKAISGHRMLIKSSVLAIENASTAFPKVKEQLTLRVPIEYTLN</sequence>
<evidence type="ECO:0000256" key="10">
    <source>
        <dbReference type="SAM" id="MobiDB-lite"/>
    </source>
</evidence>
<feature type="domain" description="TonB C-terminal" evidence="11">
    <location>
        <begin position="144"/>
        <end position="229"/>
    </location>
</feature>
<evidence type="ECO:0000256" key="5">
    <source>
        <dbReference type="ARBA" id="ARBA00022519"/>
    </source>
</evidence>
<evidence type="ECO:0000256" key="3">
    <source>
        <dbReference type="ARBA" id="ARBA00022448"/>
    </source>
</evidence>
<dbReference type="SUPFAM" id="SSF74653">
    <property type="entry name" value="TolA/TonB C-terminal domain"/>
    <property type="match status" value="1"/>
</dbReference>
<dbReference type="OrthoDB" id="5348636at2"/>
<dbReference type="AlphaFoldDB" id="A0A4Q0XSX0"/>
<dbReference type="GO" id="GO:0055085">
    <property type="term" value="P:transmembrane transport"/>
    <property type="evidence" value="ECO:0007669"/>
    <property type="project" value="InterPro"/>
</dbReference>
<keyword evidence="3" id="KW-0813">Transport</keyword>
<dbReference type="InterPro" id="IPR003538">
    <property type="entry name" value="TonB"/>
</dbReference>
<feature type="region of interest" description="Disordered" evidence="10">
    <location>
        <begin position="75"/>
        <end position="131"/>
    </location>
</feature>
<dbReference type="GO" id="GO:0030288">
    <property type="term" value="C:outer membrane-bounded periplasmic space"/>
    <property type="evidence" value="ECO:0007669"/>
    <property type="project" value="InterPro"/>
</dbReference>
<dbReference type="GO" id="GO:0015891">
    <property type="term" value="P:siderophore transport"/>
    <property type="evidence" value="ECO:0007669"/>
    <property type="project" value="InterPro"/>
</dbReference>
<dbReference type="Pfam" id="PF03544">
    <property type="entry name" value="TonB_C"/>
    <property type="match status" value="1"/>
</dbReference>
<dbReference type="Gene3D" id="3.30.1150.10">
    <property type="match status" value="1"/>
</dbReference>